<dbReference type="InterPro" id="IPR005049">
    <property type="entry name" value="STL-like"/>
</dbReference>
<dbReference type="Pfam" id="PF03385">
    <property type="entry name" value="STELLO"/>
    <property type="match status" value="1"/>
</dbReference>
<organism evidence="1 2">
    <name type="scientific">Cyclobacterium amurskyense</name>
    <dbReference type="NCBI Taxonomy" id="320787"/>
    <lineage>
        <taxon>Bacteria</taxon>
        <taxon>Pseudomonadati</taxon>
        <taxon>Bacteroidota</taxon>
        <taxon>Cytophagia</taxon>
        <taxon>Cytophagales</taxon>
        <taxon>Cyclobacteriaceae</taxon>
        <taxon>Cyclobacterium</taxon>
    </lineage>
</organism>
<dbReference type="PANTHER" id="PTHR31362:SF0">
    <property type="entry name" value="EXOSTOSIN DOMAIN-CONTAINING PROTEIN-RELATED"/>
    <property type="match status" value="1"/>
</dbReference>
<dbReference type="AlphaFoldDB" id="A0A0H4PIB6"/>
<name>A0A0H4PIB6_9BACT</name>
<proteinExistence type="predicted"/>
<evidence type="ECO:0000313" key="2">
    <source>
        <dbReference type="Proteomes" id="UP000036520"/>
    </source>
</evidence>
<accession>A0A0H4PIB6</accession>
<dbReference type="Proteomes" id="UP000036520">
    <property type="component" value="Chromosome"/>
</dbReference>
<dbReference type="STRING" id="320787.CA2015_3250"/>
<dbReference type="PANTHER" id="PTHR31362">
    <property type="entry name" value="GLYCOSYLTRANSFERASE STELLO1-RELATED"/>
    <property type="match status" value="1"/>
</dbReference>
<keyword evidence="2" id="KW-1185">Reference proteome</keyword>
<protein>
    <submittedName>
        <fullName evidence="1">Protein containing DUF288</fullName>
    </submittedName>
</protein>
<reference evidence="1 2" key="1">
    <citation type="submission" date="2015-07" db="EMBL/GenBank/DDBJ databases">
        <authorList>
            <person name="Kim K.M."/>
        </authorList>
    </citation>
    <scope>NUCLEOTIDE SEQUENCE [LARGE SCALE GENOMIC DNA]</scope>
    <source>
        <strain evidence="1 2">KCTC 12363</strain>
    </source>
</reference>
<sequence length="333" mass="38018">MIVVVTTIASPTKSMIGLSDSLQNGNRIIVIGDKKGPNAFDLRNADFYSLNKQQTLNYSLAKILPVGHYSRKNLGYLLAMSQGEKCIYETDDDNQPNNLWKKRSLEVKALQAKNDSWVNVYAHFSDEKIWPRGFLLDRINCEKSLPSVGEQLIDLQAPIQQGLADNSPDVDAIWRLVADRPFYFQNKPSIALAKGAWCPFNTQSTWWWEAAFPLLYLPSFCSFRMTDIWKSFIAQRCLWEMGHSLVFHAPEVVQDRNEHDLMRDFEAEISGYLQNKKLTGILEELPLLSGTDNVLDNMITCYEALVKADIFPLDELGLVYAWANDLKEIQKTK</sequence>
<dbReference type="RefSeq" id="WP_048642837.1">
    <property type="nucleotide sequence ID" value="NZ_CP012040.1"/>
</dbReference>
<gene>
    <name evidence="1" type="ORF">CA2015_3250</name>
</gene>
<dbReference type="EMBL" id="CP012040">
    <property type="protein sequence ID" value="AKP52643.1"/>
    <property type="molecule type" value="Genomic_DNA"/>
</dbReference>
<dbReference type="PATRIC" id="fig|320787.5.peg.3550"/>
<evidence type="ECO:0000313" key="1">
    <source>
        <dbReference type="EMBL" id="AKP52643.1"/>
    </source>
</evidence>
<dbReference type="OrthoDB" id="446056at2"/>
<dbReference type="KEGG" id="camu:CA2015_3250"/>